<dbReference type="SUPFAM" id="SSF55729">
    <property type="entry name" value="Acyl-CoA N-acyltransferases (Nat)"/>
    <property type="match status" value="1"/>
</dbReference>
<dbReference type="Proteomes" id="UP001501153">
    <property type="component" value="Unassembled WGS sequence"/>
</dbReference>
<accession>A0ABP8ILL0</accession>
<dbReference type="EMBL" id="BAABGZ010000066">
    <property type="protein sequence ID" value="GAA4362547.1"/>
    <property type="molecule type" value="Genomic_DNA"/>
</dbReference>
<evidence type="ECO:0000313" key="3">
    <source>
        <dbReference type="Proteomes" id="UP001501153"/>
    </source>
</evidence>
<sequence>MLFHYPAGRVLLRSLTPADVPAFAAYRALPEVARYQGFDAYTLQEAAAFVAENARKSIPPAPGSWVQLAIARASDNELLGDCALHLNGQDPRQGEVGITLAPQWQGQGLAREALRGLLRYCLETLQLHRVLALTDTRNHASVRLLESVGMRREGHFQQNGWFKGEWCDEYQYALLGREWHARQ</sequence>
<feature type="domain" description="N-acetyltransferase" evidence="1">
    <location>
        <begin position="10"/>
        <end position="177"/>
    </location>
</feature>
<evidence type="ECO:0000313" key="2">
    <source>
        <dbReference type="EMBL" id="GAA4362547.1"/>
    </source>
</evidence>
<gene>
    <name evidence="2" type="ORF">GCM10023185_30580</name>
</gene>
<dbReference type="PANTHER" id="PTHR43792">
    <property type="entry name" value="GNAT FAMILY, PUTATIVE (AFU_ORTHOLOGUE AFUA_3G00765)-RELATED-RELATED"/>
    <property type="match status" value="1"/>
</dbReference>
<organism evidence="2 3">
    <name type="scientific">Hymenobacter saemangeumensis</name>
    <dbReference type="NCBI Taxonomy" id="1084522"/>
    <lineage>
        <taxon>Bacteria</taxon>
        <taxon>Pseudomonadati</taxon>
        <taxon>Bacteroidota</taxon>
        <taxon>Cytophagia</taxon>
        <taxon>Cytophagales</taxon>
        <taxon>Hymenobacteraceae</taxon>
        <taxon>Hymenobacter</taxon>
    </lineage>
</organism>
<dbReference type="RefSeq" id="WP_345236968.1">
    <property type="nucleotide sequence ID" value="NZ_BAABGZ010000066.1"/>
</dbReference>
<dbReference type="InterPro" id="IPR016181">
    <property type="entry name" value="Acyl_CoA_acyltransferase"/>
</dbReference>
<dbReference type="InterPro" id="IPR000182">
    <property type="entry name" value="GNAT_dom"/>
</dbReference>
<evidence type="ECO:0000259" key="1">
    <source>
        <dbReference type="PROSITE" id="PS51186"/>
    </source>
</evidence>
<dbReference type="PROSITE" id="PS51186">
    <property type="entry name" value="GNAT"/>
    <property type="match status" value="1"/>
</dbReference>
<dbReference type="InterPro" id="IPR051531">
    <property type="entry name" value="N-acetyltransferase"/>
</dbReference>
<reference evidence="3" key="1">
    <citation type="journal article" date="2019" name="Int. J. Syst. Evol. Microbiol.">
        <title>The Global Catalogue of Microorganisms (GCM) 10K type strain sequencing project: providing services to taxonomists for standard genome sequencing and annotation.</title>
        <authorList>
            <consortium name="The Broad Institute Genomics Platform"/>
            <consortium name="The Broad Institute Genome Sequencing Center for Infectious Disease"/>
            <person name="Wu L."/>
            <person name="Ma J."/>
        </authorList>
    </citation>
    <scope>NUCLEOTIDE SEQUENCE [LARGE SCALE GENOMIC DNA]</scope>
    <source>
        <strain evidence="3">JCM 17923</strain>
    </source>
</reference>
<dbReference type="PANTHER" id="PTHR43792:SF1">
    <property type="entry name" value="N-ACETYLTRANSFERASE DOMAIN-CONTAINING PROTEIN"/>
    <property type="match status" value="1"/>
</dbReference>
<proteinExistence type="predicted"/>
<dbReference type="Pfam" id="PF13302">
    <property type="entry name" value="Acetyltransf_3"/>
    <property type="match status" value="1"/>
</dbReference>
<protein>
    <submittedName>
        <fullName evidence="2">GNAT family protein</fullName>
    </submittedName>
</protein>
<dbReference type="Gene3D" id="3.40.630.30">
    <property type="match status" value="1"/>
</dbReference>
<comment type="caution">
    <text evidence="2">The sequence shown here is derived from an EMBL/GenBank/DDBJ whole genome shotgun (WGS) entry which is preliminary data.</text>
</comment>
<keyword evidence="3" id="KW-1185">Reference proteome</keyword>
<name>A0ABP8ILL0_9BACT</name>
<dbReference type="CDD" id="cd04301">
    <property type="entry name" value="NAT_SF"/>
    <property type="match status" value="1"/>
</dbReference>